<feature type="transmembrane region" description="Helical" evidence="9">
    <location>
        <begin position="396"/>
        <end position="416"/>
    </location>
</feature>
<evidence type="ECO:0000256" key="2">
    <source>
        <dbReference type="ARBA" id="ARBA00022729"/>
    </source>
</evidence>
<evidence type="ECO:0000313" key="13">
    <source>
        <dbReference type="Proteomes" id="UP001589810"/>
    </source>
</evidence>
<keyword evidence="5" id="KW-0573">Peptidoglycan synthesis</keyword>
<feature type="region of interest" description="Disordered" evidence="8">
    <location>
        <begin position="33"/>
        <end position="89"/>
    </location>
</feature>
<dbReference type="InterPro" id="IPR001967">
    <property type="entry name" value="Peptidase_S11_N"/>
</dbReference>
<dbReference type="Gene3D" id="3.40.710.10">
    <property type="entry name" value="DD-peptidase/beta-lactamase superfamily"/>
    <property type="match status" value="1"/>
</dbReference>
<evidence type="ECO:0000256" key="3">
    <source>
        <dbReference type="ARBA" id="ARBA00022801"/>
    </source>
</evidence>
<evidence type="ECO:0000313" key="12">
    <source>
        <dbReference type="EMBL" id="MFC0544395.1"/>
    </source>
</evidence>
<evidence type="ECO:0000256" key="10">
    <source>
        <dbReference type="SAM" id="SignalP"/>
    </source>
</evidence>
<reference evidence="12 13" key="1">
    <citation type="submission" date="2024-09" db="EMBL/GenBank/DDBJ databases">
        <authorList>
            <person name="Sun Q."/>
            <person name="Mori K."/>
        </authorList>
    </citation>
    <scope>NUCLEOTIDE SEQUENCE [LARGE SCALE GENOMIC DNA]</scope>
    <source>
        <strain evidence="12 13">TBRC 1432</strain>
    </source>
</reference>
<evidence type="ECO:0000256" key="7">
    <source>
        <dbReference type="RuleBase" id="RU004016"/>
    </source>
</evidence>
<feature type="compositionally biased region" description="Low complexity" evidence="8">
    <location>
        <begin position="33"/>
        <end position="46"/>
    </location>
</feature>
<protein>
    <submittedName>
        <fullName evidence="12">D-alanyl-D-alanine carboxypeptidase family protein</fullName>
        <ecNumber evidence="12">3.4.-.-</ecNumber>
    </submittedName>
</protein>
<evidence type="ECO:0000256" key="4">
    <source>
        <dbReference type="ARBA" id="ARBA00022960"/>
    </source>
</evidence>
<evidence type="ECO:0000256" key="9">
    <source>
        <dbReference type="SAM" id="Phobius"/>
    </source>
</evidence>
<feature type="chain" id="PRO_5045965904" evidence="10">
    <location>
        <begin position="32"/>
        <end position="436"/>
    </location>
</feature>
<evidence type="ECO:0000256" key="6">
    <source>
        <dbReference type="ARBA" id="ARBA00023316"/>
    </source>
</evidence>
<name>A0ABV6MX20_9PSEU</name>
<organism evidence="12 13">
    <name type="scientific">Kutzneria chonburiensis</name>
    <dbReference type="NCBI Taxonomy" id="1483604"/>
    <lineage>
        <taxon>Bacteria</taxon>
        <taxon>Bacillati</taxon>
        <taxon>Actinomycetota</taxon>
        <taxon>Actinomycetes</taxon>
        <taxon>Pseudonocardiales</taxon>
        <taxon>Pseudonocardiaceae</taxon>
        <taxon>Kutzneria</taxon>
    </lineage>
</organism>
<gene>
    <name evidence="12" type="ORF">ACFFH7_23015</name>
</gene>
<dbReference type="PANTHER" id="PTHR21581:SF33">
    <property type="entry name" value="D-ALANYL-D-ALANINE CARBOXYPEPTIDASE DACB"/>
    <property type="match status" value="1"/>
</dbReference>
<comment type="caution">
    <text evidence="12">The sequence shown here is derived from an EMBL/GenBank/DDBJ whole genome shotgun (WGS) entry which is preliminary data.</text>
</comment>
<feature type="signal peptide" evidence="10">
    <location>
        <begin position="1"/>
        <end position="31"/>
    </location>
</feature>
<dbReference type="GO" id="GO:0004180">
    <property type="term" value="F:carboxypeptidase activity"/>
    <property type="evidence" value="ECO:0007669"/>
    <property type="project" value="UniProtKB-KW"/>
</dbReference>
<keyword evidence="6" id="KW-0961">Cell wall biogenesis/degradation</keyword>
<feature type="domain" description="Peptidase S11 D-alanyl-D-alanine carboxypeptidase A N-terminal" evidence="11">
    <location>
        <begin position="102"/>
        <end position="321"/>
    </location>
</feature>
<feature type="compositionally biased region" description="Low complexity" evidence="8">
    <location>
        <begin position="364"/>
        <end position="378"/>
    </location>
</feature>
<dbReference type="EC" id="3.4.-.-" evidence="12"/>
<keyword evidence="3 12" id="KW-0378">Hydrolase</keyword>
<keyword evidence="13" id="KW-1185">Reference proteome</keyword>
<keyword evidence="9" id="KW-0812">Transmembrane</keyword>
<dbReference type="InterPro" id="IPR018044">
    <property type="entry name" value="Peptidase_S11"/>
</dbReference>
<keyword evidence="9" id="KW-1133">Transmembrane helix</keyword>
<dbReference type="PANTHER" id="PTHR21581">
    <property type="entry name" value="D-ALANYL-D-ALANINE CARBOXYPEPTIDASE"/>
    <property type="match status" value="1"/>
</dbReference>
<dbReference type="InterPro" id="IPR012338">
    <property type="entry name" value="Beta-lactam/transpept-like"/>
</dbReference>
<dbReference type="Pfam" id="PF00768">
    <property type="entry name" value="Peptidase_S11"/>
    <property type="match status" value="1"/>
</dbReference>
<evidence type="ECO:0000256" key="1">
    <source>
        <dbReference type="ARBA" id="ARBA00007164"/>
    </source>
</evidence>
<evidence type="ECO:0000256" key="5">
    <source>
        <dbReference type="ARBA" id="ARBA00022984"/>
    </source>
</evidence>
<keyword evidence="12" id="KW-0645">Protease</keyword>
<evidence type="ECO:0000259" key="11">
    <source>
        <dbReference type="Pfam" id="PF00768"/>
    </source>
</evidence>
<accession>A0ABV6MX20</accession>
<dbReference type="SUPFAM" id="SSF56601">
    <property type="entry name" value="beta-lactamase/transpeptidase-like"/>
    <property type="match status" value="1"/>
</dbReference>
<comment type="similarity">
    <text evidence="1 7">Belongs to the peptidase S11 family.</text>
</comment>
<sequence>MPLPARRPAAALVMALASVVTAMFVATGAAAATTTSTTASSTTSAVPSECTNKQSPPAAEDDAEQPAPGSAAPTPLPVPADPVGGDQLGKCGFVLPPDAATAPPSEVNAASWVLADLDTGAVLAAKDPHARQRPAALIKVLLAMVALQDLKPSTPVLITQEDVDAANGYSAIGVQAGAKFTAAQLVEAMLLKPGNDVPHALARALGGIPKTLDLMNAAAKQMGALDTRVATPGGLDGPGMSTSAYDMAVIYRHAMQQQSFADAAGVKSVNLSGLVVKNADQLLTTYTGAITGITSNTTDAHFTNLSSAAKNGHRLVAVLLRGEQQQYAMYRQSSKLLDWGFGLTAANAHAVGQLVDQAPPVKPSASATSSTTDTTDSTGVQTAADKSPMYQAFGNVGMPLTIVAGVVVLGFAVMVLRKRRAKAARARRLAAQANNG</sequence>
<dbReference type="PRINTS" id="PR00725">
    <property type="entry name" value="DADACBPTASE1"/>
</dbReference>
<dbReference type="RefSeq" id="WP_273935885.1">
    <property type="nucleotide sequence ID" value="NZ_CP097263.1"/>
</dbReference>
<feature type="region of interest" description="Disordered" evidence="8">
    <location>
        <begin position="359"/>
        <end position="383"/>
    </location>
</feature>
<keyword evidence="12" id="KW-0121">Carboxypeptidase</keyword>
<dbReference type="Proteomes" id="UP001589810">
    <property type="component" value="Unassembled WGS sequence"/>
</dbReference>
<dbReference type="EMBL" id="JBHLUD010000007">
    <property type="protein sequence ID" value="MFC0544395.1"/>
    <property type="molecule type" value="Genomic_DNA"/>
</dbReference>
<keyword evidence="2 10" id="KW-0732">Signal</keyword>
<keyword evidence="9" id="KW-0472">Membrane</keyword>
<keyword evidence="4" id="KW-0133">Cell shape</keyword>
<proteinExistence type="inferred from homology"/>
<evidence type="ECO:0000256" key="8">
    <source>
        <dbReference type="SAM" id="MobiDB-lite"/>
    </source>
</evidence>